<dbReference type="OrthoDB" id="1115009at2"/>
<dbReference type="Pfam" id="PF14054">
    <property type="entry name" value="DUF4249"/>
    <property type="match status" value="1"/>
</dbReference>
<evidence type="ECO:0000313" key="2">
    <source>
        <dbReference type="Proteomes" id="UP000306402"/>
    </source>
</evidence>
<gene>
    <name evidence="1" type="ORF">FEN17_09240</name>
</gene>
<organism evidence="1 2">
    <name type="scientific">Dyadobacter luticola</name>
    <dbReference type="NCBI Taxonomy" id="1979387"/>
    <lineage>
        <taxon>Bacteria</taxon>
        <taxon>Pseudomonadati</taxon>
        <taxon>Bacteroidota</taxon>
        <taxon>Cytophagia</taxon>
        <taxon>Cytophagales</taxon>
        <taxon>Spirosomataceae</taxon>
        <taxon>Dyadobacter</taxon>
    </lineage>
</organism>
<dbReference type="EMBL" id="VCEJ01000002">
    <property type="protein sequence ID" value="TLV03759.1"/>
    <property type="molecule type" value="Genomic_DNA"/>
</dbReference>
<dbReference type="RefSeq" id="WP_138364968.1">
    <property type="nucleotide sequence ID" value="NZ_VCEJ01000002.1"/>
</dbReference>
<evidence type="ECO:0000313" key="1">
    <source>
        <dbReference type="EMBL" id="TLV03759.1"/>
    </source>
</evidence>
<reference evidence="1 2" key="1">
    <citation type="submission" date="2019-05" db="EMBL/GenBank/DDBJ databases">
        <authorList>
            <person name="Qu J.-H."/>
        </authorList>
    </citation>
    <scope>NUCLEOTIDE SEQUENCE [LARGE SCALE GENOMIC DNA]</scope>
    <source>
        <strain evidence="1 2">T17</strain>
    </source>
</reference>
<name>A0A5R9L5U6_9BACT</name>
<dbReference type="Proteomes" id="UP000306402">
    <property type="component" value="Unassembled WGS sequence"/>
</dbReference>
<sequence length="311" mass="34175">MKLHFIISIIIAIGLFSCESLINDIPPSKLPKAESKLVVHAFISPQAENINVTVSESEPLFGTSPGPNGILPDALVKISNGLKEVVIPYDKSGNIYSIEAAHFPIIPSKTYYLTVSRGNKKVTAECAVPEKSVTIKSFTLDTIDLKDPASDQTKFATLKMNWQDIAGEANFYRVHASMMLEYGVPVKDGSNEGKETMVTSGFNFQWDESSGRGELQTDNALDGLMFSSPLGKVNLVTVMGVDKFSLNNPKIKSLTMEVFNTDINYYKYHRDMDLRGNADNPFAEPSMIHSNIVGGLGCFGAYNVGRRVELY</sequence>
<proteinExistence type="predicted"/>
<dbReference type="AlphaFoldDB" id="A0A5R9L5U6"/>
<keyword evidence="2" id="KW-1185">Reference proteome</keyword>
<comment type="caution">
    <text evidence="1">The sequence shown here is derived from an EMBL/GenBank/DDBJ whole genome shotgun (WGS) entry which is preliminary data.</text>
</comment>
<protein>
    <submittedName>
        <fullName evidence="1">DUF4249 domain-containing protein</fullName>
    </submittedName>
</protein>
<dbReference type="InterPro" id="IPR025345">
    <property type="entry name" value="DUF4249"/>
</dbReference>
<accession>A0A5R9L5U6</accession>
<dbReference type="PROSITE" id="PS51257">
    <property type="entry name" value="PROKAR_LIPOPROTEIN"/>
    <property type="match status" value="1"/>
</dbReference>